<proteinExistence type="predicted"/>
<name>A0A220UB65_9MICO</name>
<organism evidence="2 3">
    <name type="scientific">Brachybacterium avium</name>
    <dbReference type="NCBI Taxonomy" id="2017485"/>
    <lineage>
        <taxon>Bacteria</taxon>
        <taxon>Bacillati</taxon>
        <taxon>Actinomycetota</taxon>
        <taxon>Actinomycetes</taxon>
        <taxon>Micrococcales</taxon>
        <taxon>Dermabacteraceae</taxon>
        <taxon>Brachybacterium</taxon>
    </lineage>
</organism>
<sequence length="169" mass="17923">MRRAPPGGERRRGVGVEAIGLGETLLHAPALVLDLGTLLLGRDALLLRLGPAALGRDLLLLGLLRPLLGLQSGAVGLQLGLAHLEVALLDGRLVRFRLVAQLRGPLSVGLLLSGLPALGGHHPESDQDDQDDEHHNDDPDDDGCGQFHGRLLAVDSSVRCARRSSCVFR</sequence>
<evidence type="ECO:0000313" key="2">
    <source>
        <dbReference type="EMBL" id="ASK65409.1"/>
    </source>
</evidence>
<accession>A0A220UB65</accession>
<dbReference type="EMBL" id="CP022316">
    <property type="protein sequence ID" value="ASK65409.1"/>
    <property type="molecule type" value="Genomic_DNA"/>
</dbReference>
<feature type="region of interest" description="Disordered" evidence="1">
    <location>
        <begin position="121"/>
        <end position="142"/>
    </location>
</feature>
<dbReference type="Proteomes" id="UP000198398">
    <property type="component" value="Chromosome"/>
</dbReference>
<evidence type="ECO:0000256" key="1">
    <source>
        <dbReference type="SAM" id="MobiDB-lite"/>
    </source>
</evidence>
<protein>
    <submittedName>
        <fullName evidence="2">Uncharacterized protein</fullName>
    </submittedName>
</protein>
<dbReference type="KEGG" id="brv:CFK39_05700"/>
<reference evidence="3" key="1">
    <citation type="submission" date="2017-07" db="EMBL/GenBank/DDBJ databases">
        <title>Brachybacterium sp. VR2415.</title>
        <authorList>
            <person name="Tak E.J."/>
            <person name="Bae J.-W."/>
        </authorList>
    </citation>
    <scope>NUCLEOTIDE SEQUENCE [LARGE SCALE GENOMIC DNA]</scope>
    <source>
        <strain evidence="3">VR2415</strain>
    </source>
</reference>
<gene>
    <name evidence="2" type="ORF">CFK39_05700</name>
</gene>
<evidence type="ECO:0000313" key="3">
    <source>
        <dbReference type="Proteomes" id="UP000198398"/>
    </source>
</evidence>
<dbReference type="AlphaFoldDB" id="A0A220UB65"/>
<keyword evidence="3" id="KW-1185">Reference proteome</keyword>